<comment type="function">
    <text evidence="7">Endonuclease that is involved in the suppression of homologous recombination and thus may have a key role in the control of bacterial genetic diversity.</text>
</comment>
<accession>A0A318KN56</accession>
<dbReference type="Pfam" id="PF01713">
    <property type="entry name" value="Smr"/>
    <property type="match status" value="1"/>
</dbReference>
<dbReference type="GO" id="GO:0140664">
    <property type="term" value="F:ATP-dependent DNA damage sensor activity"/>
    <property type="evidence" value="ECO:0007669"/>
    <property type="project" value="InterPro"/>
</dbReference>
<keyword evidence="1 7" id="KW-0699">rRNA-binding</keyword>
<dbReference type="InterPro" id="IPR036187">
    <property type="entry name" value="DNA_mismatch_repair_MutS_sf"/>
</dbReference>
<feature type="coiled-coil region" evidence="8">
    <location>
        <begin position="228"/>
        <end position="255"/>
    </location>
</feature>
<keyword evidence="6 7" id="KW-0238">DNA-binding</keyword>
<dbReference type="EC" id="3.1.-.-" evidence="7"/>
<dbReference type="PANTHER" id="PTHR48466:SF2">
    <property type="entry name" value="OS10G0509000 PROTEIN"/>
    <property type="match status" value="1"/>
</dbReference>
<dbReference type="InterPro" id="IPR007696">
    <property type="entry name" value="DNA_mismatch_repair_MutS_core"/>
</dbReference>
<dbReference type="GO" id="GO:0006298">
    <property type="term" value="P:mismatch repair"/>
    <property type="evidence" value="ECO:0007669"/>
    <property type="project" value="InterPro"/>
</dbReference>
<dbReference type="InterPro" id="IPR000432">
    <property type="entry name" value="DNA_mismatch_repair_MutS_C"/>
</dbReference>
<dbReference type="SMART" id="SM00463">
    <property type="entry name" value="SMR"/>
    <property type="match status" value="1"/>
</dbReference>
<comment type="subunit">
    <text evidence="7">Homodimer. Binds to stalled ribosomes, contacting rRNA.</text>
</comment>
<dbReference type="GO" id="GO:0045910">
    <property type="term" value="P:negative regulation of DNA recombination"/>
    <property type="evidence" value="ECO:0007669"/>
    <property type="project" value="InterPro"/>
</dbReference>
<evidence type="ECO:0000256" key="5">
    <source>
        <dbReference type="ARBA" id="ARBA00022884"/>
    </source>
</evidence>
<gene>
    <name evidence="7" type="primary">mutS2</name>
    <name evidence="7" type="synonym">rqcU</name>
    <name evidence="10" type="ORF">DES51_109146</name>
</gene>
<dbReference type="Gene3D" id="3.30.1370.110">
    <property type="match status" value="1"/>
</dbReference>
<keyword evidence="4 7" id="KW-0067">ATP-binding</keyword>
<dbReference type="InterPro" id="IPR027417">
    <property type="entry name" value="P-loop_NTPase"/>
</dbReference>
<keyword evidence="2 7" id="KW-0547">Nucleotide-binding</keyword>
<dbReference type="EC" id="3.6.4.-" evidence="7"/>
<comment type="function">
    <text evidence="7">Acts as a ribosome collision sensor, splitting the ribosome into its 2 subunits. Detects stalled/collided 70S ribosomes which it binds and splits by an ATP-hydrolysis driven conformational change. Acts upstream of the ribosome quality control system (RQC), a ribosome-associated complex that mediates the extraction of incompletely synthesized nascent chains from stalled ribosomes and their subsequent degradation. Probably generates substrates for RQC.</text>
</comment>
<dbReference type="RefSeq" id="WP_022939090.1">
    <property type="nucleotide sequence ID" value="NZ_CABKRQ010000007.1"/>
</dbReference>
<evidence type="ECO:0000256" key="4">
    <source>
        <dbReference type="ARBA" id="ARBA00022840"/>
    </source>
</evidence>
<dbReference type="NCBIfam" id="TIGR01069">
    <property type="entry name" value="mutS2"/>
    <property type="match status" value="1"/>
</dbReference>
<dbReference type="Gene3D" id="3.40.50.300">
    <property type="entry name" value="P-loop containing nucleotide triphosphate hydrolases"/>
    <property type="match status" value="1"/>
</dbReference>
<dbReference type="PANTHER" id="PTHR48466">
    <property type="entry name" value="OS10G0509000 PROTEIN-RELATED"/>
    <property type="match status" value="1"/>
</dbReference>
<evidence type="ECO:0000256" key="1">
    <source>
        <dbReference type="ARBA" id="ARBA00022730"/>
    </source>
</evidence>
<dbReference type="GO" id="GO:0030983">
    <property type="term" value="F:mismatched DNA binding"/>
    <property type="evidence" value="ECO:0007669"/>
    <property type="project" value="InterPro"/>
</dbReference>
<dbReference type="GO" id="GO:0016887">
    <property type="term" value="F:ATP hydrolysis activity"/>
    <property type="evidence" value="ECO:0007669"/>
    <property type="project" value="InterPro"/>
</dbReference>
<proteinExistence type="inferred from homology"/>
<keyword evidence="11" id="KW-1185">Reference proteome</keyword>
<keyword evidence="5 7" id="KW-0694">RNA-binding</keyword>
<evidence type="ECO:0000256" key="3">
    <source>
        <dbReference type="ARBA" id="ARBA00022801"/>
    </source>
</evidence>
<dbReference type="EMBL" id="QJKH01000009">
    <property type="protein sequence ID" value="PXX77892.1"/>
    <property type="molecule type" value="Genomic_DNA"/>
</dbReference>
<reference evidence="10 11" key="1">
    <citation type="submission" date="2018-05" db="EMBL/GenBank/DDBJ databases">
        <title>Genomic Encyclopedia of Type Strains, Phase IV (KMG-IV): sequencing the most valuable type-strain genomes for metagenomic binning, comparative biology and taxonomic classification.</title>
        <authorList>
            <person name="Goeker M."/>
        </authorList>
    </citation>
    <scope>NUCLEOTIDE SEQUENCE [LARGE SCALE GENOMIC DNA]</scope>
    <source>
        <strain evidence="10 11">JC118</strain>
    </source>
</reference>
<dbReference type="AlphaFoldDB" id="A0A318KN56"/>
<evidence type="ECO:0000256" key="2">
    <source>
        <dbReference type="ARBA" id="ARBA00022741"/>
    </source>
</evidence>
<keyword evidence="8" id="KW-0175">Coiled coil</keyword>
<evidence type="ECO:0000256" key="7">
    <source>
        <dbReference type="HAMAP-Rule" id="MF_00092"/>
    </source>
</evidence>
<evidence type="ECO:0000313" key="11">
    <source>
        <dbReference type="Proteomes" id="UP000247612"/>
    </source>
</evidence>
<dbReference type="PROSITE" id="PS00486">
    <property type="entry name" value="DNA_MISMATCH_REPAIR_2"/>
    <property type="match status" value="1"/>
</dbReference>
<dbReference type="GO" id="GO:0043023">
    <property type="term" value="F:ribosomal large subunit binding"/>
    <property type="evidence" value="ECO:0007669"/>
    <property type="project" value="UniProtKB-UniRule"/>
</dbReference>
<dbReference type="GO" id="GO:0004519">
    <property type="term" value="F:endonuclease activity"/>
    <property type="evidence" value="ECO:0007669"/>
    <property type="project" value="UniProtKB-UniRule"/>
</dbReference>
<dbReference type="GO" id="GO:0072344">
    <property type="term" value="P:rescue of stalled ribosome"/>
    <property type="evidence" value="ECO:0007669"/>
    <property type="project" value="UniProtKB-UniRule"/>
</dbReference>
<comment type="similarity">
    <text evidence="7">Belongs to the DNA mismatch repair MutS family. MutS2 subfamily.</text>
</comment>
<feature type="domain" description="Smr" evidence="9">
    <location>
        <begin position="696"/>
        <end position="767"/>
    </location>
</feature>
<dbReference type="Proteomes" id="UP000247612">
    <property type="component" value="Unassembled WGS sequence"/>
</dbReference>
<dbReference type="InterPro" id="IPR045076">
    <property type="entry name" value="MutS"/>
</dbReference>
<dbReference type="InterPro" id="IPR005747">
    <property type="entry name" value="MutS2"/>
</dbReference>
<keyword evidence="7" id="KW-0540">Nuclease</keyword>
<comment type="caution">
    <text evidence="10">The sequence shown here is derived from an EMBL/GenBank/DDBJ whole genome shotgun (WGS) entry which is preliminary data.</text>
</comment>
<dbReference type="HAMAP" id="MF_00092">
    <property type="entry name" value="MutS2"/>
    <property type="match status" value="1"/>
</dbReference>
<name>A0A318KN56_9FIRM</name>
<protein>
    <recommendedName>
        <fullName evidence="7">Endonuclease MutS2</fullName>
        <ecNumber evidence="7">3.1.-.-</ecNumber>
    </recommendedName>
    <alternativeName>
        <fullName evidence="7">Ribosome-associated protein quality control-upstream factor</fullName>
        <shortName evidence="7">RQC-upstream factor</shortName>
        <shortName evidence="7">RqcU</shortName>
        <ecNumber evidence="7">3.6.4.-</ecNumber>
    </alternativeName>
</protein>
<evidence type="ECO:0000256" key="6">
    <source>
        <dbReference type="ARBA" id="ARBA00023125"/>
    </source>
</evidence>
<dbReference type="InterPro" id="IPR036063">
    <property type="entry name" value="Smr_dom_sf"/>
</dbReference>
<dbReference type="GO" id="GO:0005524">
    <property type="term" value="F:ATP binding"/>
    <property type="evidence" value="ECO:0007669"/>
    <property type="project" value="UniProtKB-UniRule"/>
</dbReference>
<evidence type="ECO:0000256" key="8">
    <source>
        <dbReference type="SAM" id="Coils"/>
    </source>
</evidence>
<feature type="binding site" evidence="7">
    <location>
        <begin position="330"/>
        <end position="337"/>
    </location>
    <ligand>
        <name>ATP</name>
        <dbReference type="ChEBI" id="CHEBI:30616"/>
    </ligand>
</feature>
<feature type="coiled-coil region" evidence="8">
    <location>
        <begin position="503"/>
        <end position="594"/>
    </location>
</feature>
<dbReference type="FunFam" id="3.40.50.300:FF:000830">
    <property type="entry name" value="Endonuclease MutS2"/>
    <property type="match status" value="1"/>
</dbReference>
<dbReference type="SMART" id="SM00533">
    <property type="entry name" value="MUTSd"/>
    <property type="match status" value="1"/>
</dbReference>
<dbReference type="GO" id="GO:0019843">
    <property type="term" value="F:rRNA binding"/>
    <property type="evidence" value="ECO:0007669"/>
    <property type="project" value="UniProtKB-UniRule"/>
</dbReference>
<evidence type="ECO:0000313" key="10">
    <source>
        <dbReference type="EMBL" id="PXX77892.1"/>
    </source>
</evidence>
<dbReference type="OrthoDB" id="9808166at2"/>
<dbReference type="InterPro" id="IPR002625">
    <property type="entry name" value="Smr_dom"/>
</dbReference>
<dbReference type="STRING" id="1034346.GCA_000313565_02807"/>
<dbReference type="SUPFAM" id="SSF52540">
    <property type="entry name" value="P-loop containing nucleoside triphosphate hydrolases"/>
    <property type="match status" value="1"/>
</dbReference>
<organism evidence="10 11">
    <name type="scientific">Dielma fastidiosa</name>
    <dbReference type="NCBI Taxonomy" id="1034346"/>
    <lineage>
        <taxon>Bacteria</taxon>
        <taxon>Bacillati</taxon>
        <taxon>Bacillota</taxon>
        <taxon>Erysipelotrichia</taxon>
        <taxon>Erysipelotrichales</taxon>
        <taxon>Erysipelotrichaceae</taxon>
        <taxon>Dielma</taxon>
    </lineage>
</organism>
<dbReference type="SUPFAM" id="SSF48334">
    <property type="entry name" value="DNA repair protein MutS, domain III"/>
    <property type="match status" value="1"/>
</dbReference>
<dbReference type="SUPFAM" id="SSF160443">
    <property type="entry name" value="SMR domain-like"/>
    <property type="match status" value="1"/>
</dbReference>
<dbReference type="Pfam" id="PF00488">
    <property type="entry name" value="MutS_V"/>
    <property type="match status" value="1"/>
</dbReference>
<evidence type="ECO:0000259" key="9">
    <source>
        <dbReference type="PROSITE" id="PS50828"/>
    </source>
</evidence>
<keyword evidence="7" id="KW-0255">Endonuclease</keyword>
<dbReference type="SMART" id="SM00534">
    <property type="entry name" value="MUTSac"/>
    <property type="match status" value="1"/>
</dbReference>
<dbReference type="PIRSF" id="PIRSF005814">
    <property type="entry name" value="MutS_YshD"/>
    <property type="match status" value="1"/>
</dbReference>
<dbReference type="PROSITE" id="PS50828">
    <property type="entry name" value="SMR"/>
    <property type="match status" value="1"/>
</dbReference>
<sequence length="771" mass="86024">MKESYEALELEHIKREISRYCAFSLGVHEIMNAKPYFDSLHVKRELRRSREAIRCTIQYGTMPLGGVHDLREALNGAKKGLSLSAQQLRQCADQVRCAQAAQNYMKNFDQDVEALLELSDALNLPLSMAEAIEKCISVNYEVMDSASAQLKSIRKTIKACEADVNTAVQNFIQNNSAKLMDTITTTRNDRICVLVKISEKNSVKGFIHGESASGQTAYIEPESLIHANNKLQSARSAEQEEIERILQQLSSLVKKESDALISNCETFGLLDAIFAKARWAKENDSCVAEIDDKAQRLYLKKARHPLIDPKKVIANTYEIVLPKRILLITGSNTGGKTVTLKTLGLFVLMSMCGFPIPCEEAVMPLYDGIFVDIGDEQSIEQSLSTFSAHLSKLAAICDHATDRSLILLDELGSGTDPKEGEALAIAILDYLRTKNAMVVATTHYSQLKAYGARWDEVLLSSVEFDMEKMQPTYRYIEGLSGKSNAFEIARRFGLNNKILTQAAQIKEANKTEQERSVERLEDTIQQNMSIQSHLEEELKTLRAEQEAFDKAKEKFEAEREKIIEDAKEKAFFLVEEAREESEAIIQELKDSKAAKPHELLAIRKKLDSVVPESEPIAEDENHVYAVGDYVQIKKYNYYGEVQEVSGKYIHVLANGLKMKLKPEELLPAKKQKVKKPKSSYAKSLRSSISLECNVIGLYVDEALAVIDKYLDNAVLANVSNVRLVHGVGTGALRNAIHAYLKKNPRVAEFRMGGQGEGGLGATVVTLKTKGK</sequence>
<keyword evidence="3 7" id="KW-0378">Hydrolase</keyword>